<feature type="transmembrane region" description="Helical" evidence="7">
    <location>
        <begin position="79"/>
        <end position="99"/>
    </location>
</feature>
<evidence type="ECO:0000256" key="2">
    <source>
        <dbReference type="ARBA" id="ARBA00012438"/>
    </source>
</evidence>
<keyword evidence="7" id="KW-0472">Membrane</keyword>
<dbReference type="Pfam" id="PF16926">
    <property type="entry name" value="HisKA_4TM"/>
    <property type="match status" value="1"/>
</dbReference>
<evidence type="ECO:0000313" key="10">
    <source>
        <dbReference type="Proteomes" id="UP000830729"/>
    </source>
</evidence>
<gene>
    <name evidence="9" type="ORF">M0R89_03165</name>
</gene>
<evidence type="ECO:0000256" key="1">
    <source>
        <dbReference type="ARBA" id="ARBA00000085"/>
    </source>
</evidence>
<evidence type="ECO:0000256" key="4">
    <source>
        <dbReference type="ARBA" id="ARBA00022777"/>
    </source>
</evidence>
<keyword evidence="3" id="KW-0808">Transferase</keyword>
<keyword evidence="5" id="KW-0902">Two-component regulatory system</keyword>
<evidence type="ECO:0000256" key="3">
    <source>
        <dbReference type="ARBA" id="ARBA00022679"/>
    </source>
</evidence>
<name>A0A8U0HWM2_9EURY</name>
<evidence type="ECO:0000259" key="8">
    <source>
        <dbReference type="SMART" id="SM00388"/>
    </source>
</evidence>
<keyword evidence="10" id="KW-1185">Reference proteome</keyword>
<feature type="compositionally biased region" description="Basic and acidic residues" evidence="6">
    <location>
        <begin position="337"/>
        <end position="351"/>
    </location>
</feature>
<dbReference type="InterPro" id="IPR050736">
    <property type="entry name" value="Sensor_HK_Regulatory"/>
</dbReference>
<comment type="catalytic activity">
    <reaction evidence="1">
        <text>ATP + protein L-histidine = ADP + protein N-phospho-L-histidine.</text>
        <dbReference type="EC" id="2.7.13.3"/>
    </reaction>
</comment>
<dbReference type="Pfam" id="PF00512">
    <property type="entry name" value="HisKA"/>
    <property type="match status" value="1"/>
</dbReference>
<evidence type="ECO:0000256" key="6">
    <source>
        <dbReference type="SAM" id="MobiDB-lite"/>
    </source>
</evidence>
<dbReference type="SUPFAM" id="SSF47384">
    <property type="entry name" value="Homodimeric domain of signal transducing histidine kinase"/>
    <property type="match status" value="1"/>
</dbReference>
<dbReference type="Proteomes" id="UP000830729">
    <property type="component" value="Chromosome"/>
</dbReference>
<dbReference type="PANTHER" id="PTHR43711:SF1">
    <property type="entry name" value="HISTIDINE KINASE 1"/>
    <property type="match status" value="1"/>
</dbReference>
<dbReference type="SMART" id="SM00388">
    <property type="entry name" value="HisKA"/>
    <property type="match status" value="1"/>
</dbReference>
<protein>
    <recommendedName>
        <fullName evidence="2">histidine kinase</fullName>
        <ecNumber evidence="2">2.7.13.3</ecNumber>
    </recommendedName>
</protein>
<feature type="domain" description="Signal transduction histidine kinase dimerisation/phosphoacceptor" evidence="8">
    <location>
        <begin position="153"/>
        <end position="213"/>
    </location>
</feature>
<dbReference type="KEGG" id="halx:M0R89_03165"/>
<feature type="region of interest" description="Disordered" evidence="6">
    <location>
        <begin position="271"/>
        <end position="351"/>
    </location>
</feature>
<reference evidence="9 10" key="1">
    <citation type="submission" date="2022-04" db="EMBL/GenBank/DDBJ databases">
        <title>Diverse halophilic archaea isolated from saline environments.</title>
        <authorList>
            <person name="Cui H.-L."/>
        </authorList>
    </citation>
    <scope>NUCLEOTIDE SEQUENCE [LARGE SCALE GENOMIC DNA]</scope>
    <source>
        <strain evidence="9 10">XZYJT49</strain>
    </source>
</reference>
<dbReference type="InterPro" id="IPR036097">
    <property type="entry name" value="HisK_dim/P_sf"/>
</dbReference>
<evidence type="ECO:0000313" key="9">
    <source>
        <dbReference type="EMBL" id="UPV75076.1"/>
    </source>
</evidence>
<accession>A0A8U0HWM2</accession>
<dbReference type="Gene3D" id="3.30.565.10">
    <property type="entry name" value="Histidine kinase-like ATPase, C-terminal domain"/>
    <property type="match status" value="1"/>
</dbReference>
<dbReference type="CDD" id="cd00082">
    <property type="entry name" value="HisKA"/>
    <property type="match status" value="1"/>
</dbReference>
<feature type="compositionally biased region" description="Basic residues" evidence="6">
    <location>
        <begin position="300"/>
        <end position="333"/>
    </location>
</feature>
<dbReference type="InterPro" id="IPR003661">
    <property type="entry name" value="HisK_dim/P_dom"/>
</dbReference>
<keyword evidence="4" id="KW-0418">Kinase</keyword>
<dbReference type="InterPro" id="IPR036890">
    <property type="entry name" value="HATPase_C_sf"/>
</dbReference>
<dbReference type="SUPFAM" id="SSF55874">
    <property type="entry name" value="ATPase domain of HSP90 chaperone/DNA topoisomerase II/histidine kinase"/>
    <property type="match status" value="1"/>
</dbReference>
<dbReference type="EMBL" id="CP096659">
    <property type="protein sequence ID" value="UPV75076.1"/>
    <property type="molecule type" value="Genomic_DNA"/>
</dbReference>
<evidence type="ECO:0000256" key="5">
    <source>
        <dbReference type="ARBA" id="ARBA00023012"/>
    </source>
</evidence>
<dbReference type="EC" id="2.7.13.3" evidence="2"/>
<dbReference type="InterPro" id="IPR031623">
    <property type="entry name" value="HisKA_4TM"/>
</dbReference>
<feature type="transmembrane region" description="Helical" evidence="7">
    <location>
        <begin position="12"/>
        <end position="34"/>
    </location>
</feature>
<dbReference type="GO" id="GO:0000155">
    <property type="term" value="F:phosphorelay sensor kinase activity"/>
    <property type="evidence" value="ECO:0007669"/>
    <property type="project" value="InterPro"/>
</dbReference>
<dbReference type="Gene3D" id="1.10.287.130">
    <property type="match status" value="1"/>
</dbReference>
<feature type="transmembrane region" description="Helical" evidence="7">
    <location>
        <begin position="105"/>
        <end position="128"/>
    </location>
</feature>
<feature type="compositionally biased region" description="Basic and acidic residues" evidence="6">
    <location>
        <begin position="271"/>
        <end position="291"/>
    </location>
</feature>
<keyword evidence="7" id="KW-0812">Transmembrane</keyword>
<proteinExistence type="predicted"/>
<keyword evidence="7" id="KW-1133">Transmembrane helix</keyword>
<organism evidence="9 10">
    <name type="scientific">Halorussus limi</name>
    <dbReference type="NCBI Taxonomy" id="2938695"/>
    <lineage>
        <taxon>Archaea</taxon>
        <taxon>Methanobacteriati</taxon>
        <taxon>Methanobacteriota</taxon>
        <taxon>Stenosarchaea group</taxon>
        <taxon>Halobacteria</taxon>
        <taxon>Halobacteriales</taxon>
        <taxon>Haladaptataceae</taxon>
        <taxon>Halorussus</taxon>
    </lineage>
</organism>
<feature type="transmembrane region" description="Helical" evidence="7">
    <location>
        <begin position="46"/>
        <end position="67"/>
    </location>
</feature>
<sequence length="406" mass="45077">MVNRPYFRGGPNWGRVISALGLLYVAVSVGRFAAVVGAGDSLTEALLNFVQVGGPGIVLLYGGIRLPDTELRPEAYPRVVAWCLGGAAVLLGVVGLLLLDPDVNVNHLLWSTVLAAAVGNLGGLAIGANEARAISRAREAEDHERELQRQNDRLESFASMLAHELRNPLNVAQIYLPRAAAGGEDAAAEVEAAHDRIEEMINIMLVTARNTDSCVERERVSLGDIAAEAWADLPARRANLVVETDRSVRADPVHLRHLLENLFGNAVEHGDESVTVRERGRTRRRERDRSGRRPPIGFLRRGRRARHSGRRARDRLRRRVHHGRGRHRSRSHLRGATGRDLRLGLHGHGERERRCALRVRERRGGDRRTGVEPRIAGSLASRSREVWYAEPHAPETYVRRTSPSTR</sequence>
<dbReference type="PANTHER" id="PTHR43711">
    <property type="entry name" value="TWO-COMPONENT HISTIDINE KINASE"/>
    <property type="match status" value="1"/>
</dbReference>
<evidence type="ECO:0000256" key="7">
    <source>
        <dbReference type="SAM" id="Phobius"/>
    </source>
</evidence>
<dbReference type="AlphaFoldDB" id="A0A8U0HWM2"/>